<reference evidence="6 7" key="1">
    <citation type="submission" date="2018-03" db="EMBL/GenBank/DDBJ databases">
        <title>Complete genome sequence and methylome analysis of Pseudomonas mendocina NEB 698.</title>
        <authorList>
            <person name="Morgan R.D."/>
        </authorList>
    </citation>
    <scope>NUCLEOTIDE SEQUENCE [LARGE SCALE GENOMIC DNA]</scope>
    <source>
        <strain evidence="6 7">NEB698</strain>
    </source>
</reference>
<dbReference type="AlphaFoldDB" id="A0A2R3QQQ8"/>
<evidence type="ECO:0000259" key="5">
    <source>
        <dbReference type="SMART" id="SM00849"/>
    </source>
</evidence>
<proteinExistence type="inferred from homology"/>
<evidence type="ECO:0000256" key="1">
    <source>
        <dbReference type="ARBA" id="ARBA00007749"/>
    </source>
</evidence>
<dbReference type="GO" id="GO:0046872">
    <property type="term" value="F:metal ion binding"/>
    <property type="evidence" value="ECO:0007669"/>
    <property type="project" value="UniProtKB-KW"/>
</dbReference>
<evidence type="ECO:0000256" key="4">
    <source>
        <dbReference type="ARBA" id="ARBA00022833"/>
    </source>
</evidence>
<keyword evidence="4" id="KW-0862">Zinc</keyword>
<dbReference type="Gene3D" id="3.60.15.10">
    <property type="entry name" value="Ribonuclease Z/Hydroxyacylglutathione hydrolase-like"/>
    <property type="match status" value="1"/>
</dbReference>
<dbReference type="CDD" id="cd16281">
    <property type="entry name" value="metallo-hydrolase-like_MBL-fold"/>
    <property type="match status" value="1"/>
</dbReference>
<name>A0A2R3QQQ8_ECTME</name>
<dbReference type="EMBL" id="CP027657">
    <property type="protein sequence ID" value="AVO54126.1"/>
    <property type="molecule type" value="Genomic_DNA"/>
</dbReference>
<dbReference type="InterPro" id="IPR036866">
    <property type="entry name" value="RibonucZ/Hydroxyglut_hydro"/>
</dbReference>
<keyword evidence="2" id="KW-0479">Metal-binding</keyword>
<dbReference type="PANTHER" id="PTHR42978">
    <property type="entry name" value="QUORUM-QUENCHING LACTONASE YTNP-RELATED-RELATED"/>
    <property type="match status" value="1"/>
</dbReference>
<dbReference type="PANTHER" id="PTHR42978:SF6">
    <property type="entry name" value="QUORUM-QUENCHING LACTONASE YTNP-RELATED"/>
    <property type="match status" value="1"/>
</dbReference>
<organism evidence="6 7">
    <name type="scientific">Ectopseudomonas mendocina</name>
    <name type="common">Pseudomonas mendocina</name>
    <dbReference type="NCBI Taxonomy" id="300"/>
    <lineage>
        <taxon>Bacteria</taxon>
        <taxon>Pseudomonadati</taxon>
        <taxon>Pseudomonadota</taxon>
        <taxon>Gammaproteobacteria</taxon>
        <taxon>Pseudomonadales</taxon>
        <taxon>Pseudomonadaceae</taxon>
        <taxon>Ectopseudomonas</taxon>
    </lineage>
</organism>
<sequence>MRTLTTLTGNSQKLDGGAMFGNAPKALWQRWMPADELNRIDLGCRALLVQEDERNILVETGIGAFFSPELKQRFGVQEDRHVLLDSLAAVGLSDADIDIVVLTHLHFDHAGGLLAAWQEGQPARLLFPHARFITGRRQWQRARQPHARDRASYIPELLDLLENSGRLLLIDETDSCEQLGPDWRLHWSDGHTPGQLLPEVAMPGGPVVFPGDLIPGAPWVHLPITMGYDRFPEGLIEEKEALLSDLFSRGGRLVFTHDPDVAVGRVTRDEKDRYGLDEAANAAHLLAN</sequence>
<dbReference type="GO" id="GO:0016787">
    <property type="term" value="F:hydrolase activity"/>
    <property type="evidence" value="ECO:0007669"/>
    <property type="project" value="UniProtKB-KW"/>
</dbReference>
<dbReference type="Pfam" id="PF00753">
    <property type="entry name" value="Lactamase_B"/>
    <property type="match status" value="1"/>
</dbReference>
<comment type="similarity">
    <text evidence="1">Belongs to the metallo-beta-lactamase superfamily.</text>
</comment>
<dbReference type="STRING" id="1001585.MDS_4126"/>
<feature type="domain" description="Metallo-beta-lactamase" evidence="5">
    <location>
        <begin position="43"/>
        <end position="257"/>
    </location>
</feature>
<protein>
    <submittedName>
        <fullName evidence="6">MBL fold metallo-hydrolase</fullName>
    </submittedName>
</protein>
<evidence type="ECO:0000256" key="3">
    <source>
        <dbReference type="ARBA" id="ARBA00022801"/>
    </source>
</evidence>
<dbReference type="InterPro" id="IPR001279">
    <property type="entry name" value="Metallo-B-lactamas"/>
</dbReference>
<evidence type="ECO:0000256" key="2">
    <source>
        <dbReference type="ARBA" id="ARBA00022723"/>
    </source>
</evidence>
<dbReference type="SUPFAM" id="SSF56281">
    <property type="entry name" value="Metallo-hydrolase/oxidoreductase"/>
    <property type="match status" value="1"/>
</dbReference>
<evidence type="ECO:0000313" key="7">
    <source>
        <dbReference type="Proteomes" id="UP000238327"/>
    </source>
</evidence>
<gene>
    <name evidence="6" type="ORF">C7A17_15570</name>
</gene>
<dbReference type="InterPro" id="IPR051013">
    <property type="entry name" value="MBL_superfamily_lactonases"/>
</dbReference>
<dbReference type="OrthoDB" id="5443440at2"/>
<dbReference type="RefSeq" id="WP_106738872.1">
    <property type="nucleotide sequence ID" value="NZ_CP027657.1"/>
</dbReference>
<dbReference type="Proteomes" id="UP000238327">
    <property type="component" value="Chromosome"/>
</dbReference>
<accession>A0A2R3QQQ8</accession>
<keyword evidence="3 6" id="KW-0378">Hydrolase</keyword>
<dbReference type="SMART" id="SM00849">
    <property type="entry name" value="Lactamase_B"/>
    <property type="match status" value="1"/>
</dbReference>
<evidence type="ECO:0000313" key="6">
    <source>
        <dbReference type="EMBL" id="AVO54126.1"/>
    </source>
</evidence>